<organism evidence="1 2">
    <name type="scientific">Cucumis sativus</name>
    <name type="common">Cucumber</name>
    <dbReference type="NCBI Taxonomy" id="3659"/>
    <lineage>
        <taxon>Eukaryota</taxon>
        <taxon>Viridiplantae</taxon>
        <taxon>Streptophyta</taxon>
        <taxon>Embryophyta</taxon>
        <taxon>Tracheophyta</taxon>
        <taxon>Spermatophyta</taxon>
        <taxon>Magnoliopsida</taxon>
        <taxon>eudicotyledons</taxon>
        <taxon>Gunneridae</taxon>
        <taxon>Pentapetalae</taxon>
        <taxon>rosids</taxon>
        <taxon>fabids</taxon>
        <taxon>Cucurbitales</taxon>
        <taxon>Cucurbitaceae</taxon>
        <taxon>Benincaseae</taxon>
        <taxon>Cucumis</taxon>
    </lineage>
</organism>
<keyword evidence="2" id="KW-1185">Reference proteome</keyword>
<dbReference type="Proteomes" id="UP000029981">
    <property type="component" value="Chromosome 7"/>
</dbReference>
<reference evidence="1 2" key="2">
    <citation type="journal article" date="2009" name="PLoS ONE">
        <title>An integrated genetic and cytogenetic map of the cucumber genome.</title>
        <authorList>
            <person name="Ren Y."/>
            <person name="Zhang Z."/>
            <person name="Liu J."/>
            <person name="Staub J.E."/>
            <person name="Han Y."/>
            <person name="Cheng Z."/>
            <person name="Li X."/>
            <person name="Lu J."/>
            <person name="Miao H."/>
            <person name="Kang H."/>
            <person name="Xie B."/>
            <person name="Gu X."/>
            <person name="Wang X."/>
            <person name="Du Y."/>
            <person name="Jin W."/>
            <person name="Huang S."/>
        </authorList>
    </citation>
    <scope>NUCLEOTIDE SEQUENCE [LARGE SCALE GENOMIC DNA]</scope>
    <source>
        <strain evidence="2">cv. 9930</strain>
    </source>
</reference>
<name>A0A0A0K563_CUCSA</name>
<evidence type="ECO:0000313" key="1">
    <source>
        <dbReference type="EMBL" id="KGN44603.1"/>
    </source>
</evidence>
<gene>
    <name evidence="1" type="ORF">Csa_7G341230</name>
</gene>
<proteinExistence type="predicted"/>
<reference evidence="1 2" key="1">
    <citation type="journal article" date="2009" name="Nat. Genet.">
        <title>The genome of the cucumber, Cucumis sativus L.</title>
        <authorList>
            <person name="Huang S."/>
            <person name="Li R."/>
            <person name="Zhang Z."/>
            <person name="Li L."/>
            <person name="Gu X."/>
            <person name="Fan W."/>
            <person name="Lucas W.J."/>
            <person name="Wang X."/>
            <person name="Xie B."/>
            <person name="Ni P."/>
            <person name="Ren Y."/>
            <person name="Zhu H."/>
            <person name="Li J."/>
            <person name="Lin K."/>
            <person name="Jin W."/>
            <person name="Fei Z."/>
            <person name="Li G."/>
            <person name="Staub J."/>
            <person name="Kilian A."/>
            <person name="van der Vossen E.A."/>
            <person name="Wu Y."/>
            <person name="Guo J."/>
            <person name="He J."/>
            <person name="Jia Z."/>
            <person name="Ren Y."/>
            <person name="Tian G."/>
            <person name="Lu Y."/>
            <person name="Ruan J."/>
            <person name="Qian W."/>
            <person name="Wang M."/>
            <person name="Huang Q."/>
            <person name="Li B."/>
            <person name="Xuan Z."/>
            <person name="Cao J."/>
            <person name="Asan"/>
            <person name="Wu Z."/>
            <person name="Zhang J."/>
            <person name="Cai Q."/>
            <person name="Bai Y."/>
            <person name="Zhao B."/>
            <person name="Han Y."/>
            <person name="Li Y."/>
            <person name="Li X."/>
            <person name="Wang S."/>
            <person name="Shi Q."/>
            <person name="Liu S."/>
            <person name="Cho W.K."/>
            <person name="Kim J.Y."/>
            <person name="Xu Y."/>
            <person name="Heller-Uszynska K."/>
            <person name="Miao H."/>
            <person name="Cheng Z."/>
            <person name="Zhang S."/>
            <person name="Wu J."/>
            <person name="Yang Y."/>
            <person name="Kang H."/>
            <person name="Li M."/>
            <person name="Liang H."/>
            <person name="Ren X."/>
            <person name="Shi Z."/>
            <person name="Wen M."/>
            <person name="Jian M."/>
            <person name="Yang H."/>
            <person name="Zhang G."/>
            <person name="Yang Z."/>
            <person name="Chen R."/>
            <person name="Liu S."/>
            <person name="Li J."/>
            <person name="Ma L."/>
            <person name="Liu H."/>
            <person name="Zhou Y."/>
            <person name="Zhao J."/>
            <person name="Fang X."/>
            <person name="Li G."/>
            <person name="Fang L."/>
            <person name="Li Y."/>
            <person name="Liu D."/>
            <person name="Zheng H."/>
            <person name="Zhang Y."/>
            <person name="Qin N."/>
            <person name="Li Z."/>
            <person name="Yang G."/>
            <person name="Yang S."/>
            <person name="Bolund L."/>
            <person name="Kristiansen K."/>
            <person name="Zheng H."/>
            <person name="Li S."/>
            <person name="Zhang X."/>
            <person name="Yang H."/>
            <person name="Wang J."/>
            <person name="Sun R."/>
            <person name="Zhang B."/>
            <person name="Jiang S."/>
            <person name="Wang J."/>
            <person name="Du Y."/>
            <person name="Li S."/>
        </authorList>
    </citation>
    <scope>NUCLEOTIDE SEQUENCE [LARGE SCALE GENOMIC DNA]</scope>
    <source>
        <strain evidence="2">cv. 9930</strain>
    </source>
</reference>
<accession>A0A0A0K563</accession>
<reference evidence="1 2" key="4">
    <citation type="journal article" date="2011" name="BMC Genomics">
        <title>RNA-Seq improves annotation of protein-coding genes in the cucumber genome.</title>
        <authorList>
            <person name="Li Z."/>
            <person name="Zhang Z."/>
            <person name="Yan P."/>
            <person name="Huang S."/>
            <person name="Fei Z."/>
            <person name="Lin K."/>
        </authorList>
    </citation>
    <scope>NUCLEOTIDE SEQUENCE [LARGE SCALE GENOMIC DNA]</scope>
    <source>
        <strain evidence="2">cv. 9930</strain>
    </source>
</reference>
<dbReference type="EMBL" id="CM002928">
    <property type="protein sequence ID" value="KGN44603.1"/>
    <property type="molecule type" value="Genomic_DNA"/>
</dbReference>
<dbReference type="Gramene" id="KGN44603">
    <property type="protein sequence ID" value="KGN44603"/>
    <property type="gene ID" value="Csa_7G341230"/>
</dbReference>
<reference evidence="1 2" key="3">
    <citation type="journal article" date="2010" name="BMC Genomics">
        <title>Transcriptome sequencing and comparative analysis of cucumber flowers with different sex types.</title>
        <authorList>
            <person name="Guo S."/>
            <person name="Zheng Y."/>
            <person name="Joung J.G."/>
            <person name="Liu S."/>
            <person name="Zhang Z."/>
            <person name="Crasta O.R."/>
            <person name="Sobral B.W."/>
            <person name="Xu Y."/>
            <person name="Huang S."/>
            <person name="Fei Z."/>
        </authorList>
    </citation>
    <scope>NUCLEOTIDE SEQUENCE [LARGE SCALE GENOMIC DNA]</scope>
    <source>
        <strain evidence="2">cv. 9930</strain>
    </source>
</reference>
<sequence>MRHDRDKSFRDKNEMGLEDVRTYLRLGEEDEKRENIGDSVSEEEGCGFGFNFQRTTRRWLRFSEANCSE</sequence>
<evidence type="ECO:0000313" key="2">
    <source>
        <dbReference type="Proteomes" id="UP000029981"/>
    </source>
</evidence>
<protein>
    <submittedName>
        <fullName evidence="1">Uncharacterized protein</fullName>
    </submittedName>
</protein>
<dbReference type="AlphaFoldDB" id="A0A0A0K563"/>